<evidence type="ECO:0000313" key="5">
    <source>
        <dbReference type="EMBL" id="NHZ40899.1"/>
    </source>
</evidence>
<dbReference type="PANTHER" id="PTHR24141:SF1">
    <property type="entry name" value="2-5A-DEPENDENT RIBONUCLEASE"/>
    <property type="match status" value="1"/>
</dbReference>
<keyword evidence="4" id="KW-0732">Signal</keyword>
<keyword evidence="1" id="KW-0677">Repeat</keyword>
<feature type="signal peptide" evidence="4">
    <location>
        <begin position="1"/>
        <end position="31"/>
    </location>
</feature>
<dbReference type="RefSeq" id="WP_167076692.1">
    <property type="nucleotide sequence ID" value="NZ_VVIW01000005.1"/>
</dbReference>
<dbReference type="SMART" id="SM00248">
    <property type="entry name" value="ANK"/>
    <property type="match status" value="4"/>
</dbReference>
<keyword evidence="2 3" id="KW-0040">ANK repeat</keyword>
<comment type="caution">
    <text evidence="5">The sequence shown here is derived from an EMBL/GenBank/DDBJ whole genome shotgun (WGS) entry which is preliminary data.</text>
</comment>
<dbReference type="SUPFAM" id="SSF48403">
    <property type="entry name" value="Ankyrin repeat"/>
    <property type="match status" value="1"/>
</dbReference>
<dbReference type="InterPro" id="IPR036770">
    <property type="entry name" value="Ankyrin_rpt-contain_sf"/>
</dbReference>
<dbReference type="InterPro" id="IPR002110">
    <property type="entry name" value="Ankyrin_rpt"/>
</dbReference>
<dbReference type="PROSITE" id="PS50297">
    <property type="entry name" value="ANK_REP_REGION"/>
    <property type="match status" value="3"/>
</dbReference>
<dbReference type="PROSITE" id="PS51257">
    <property type="entry name" value="PROKAR_LIPOPROTEIN"/>
    <property type="match status" value="1"/>
</dbReference>
<dbReference type="PROSITE" id="PS50088">
    <property type="entry name" value="ANK_REPEAT"/>
    <property type="match status" value="3"/>
</dbReference>
<feature type="repeat" description="ANK" evidence="3">
    <location>
        <begin position="97"/>
        <end position="129"/>
    </location>
</feature>
<dbReference type="Pfam" id="PF00023">
    <property type="entry name" value="Ank"/>
    <property type="match status" value="1"/>
</dbReference>
<evidence type="ECO:0000256" key="2">
    <source>
        <dbReference type="ARBA" id="ARBA00023043"/>
    </source>
</evidence>
<dbReference type="PANTHER" id="PTHR24141">
    <property type="entry name" value="2-5A-DEPENDENT RIBONUCLEASE"/>
    <property type="match status" value="1"/>
</dbReference>
<dbReference type="Gene3D" id="1.25.40.20">
    <property type="entry name" value="Ankyrin repeat-containing domain"/>
    <property type="match status" value="2"/>
</dbReference>
<evidence type="ECO:0000256" key="1">
    <source>
        <dbReference type="ARBA" id="ARBA00022737"/>
    </source>
</evidence>
<evidence type="ECO:0000256" key="3">
    <source>
        <dbReference type="PROSITE-ProRule" id="PRU00023"/>
    </source>
</evidence>
<feature type="chain" id="PRO_5047229303" evidence="4">
    <location>
        <begin position="32"/>
        <end position="279"/>
    </location>
</feature>
<organism evidence="5 6">
    <name type="scientific">Massilia aquatica</name>
    <dbReference type="NCBI Taxonomy" id="2609000"/>
    <lineage>
        <taxon>Bacteria</taxon>
        <taxon>Pseudomonadati</taxon>
        <taxon>Pseudomonadota</taxon>
        <taxon>Betaproteobacteria</taxon>
        <taxon>Burkholderiales</taxon>
        <taxon>Oxalobacteraceae</taxon>
        <taxon>Telluria group</taxon>
        <taxon>Massilia</taxon>
    </lineage>
</organism>
<protein>
    <submittedName>
        <fullName evidence="5">Ankyrin repeat domain-containing protein</fullName>
    </submittedName>
</protein>
<feature type="repeat" description="ANK" evidence="3">
    <location>
        <begin position="206"/>
        <end position="238"/>
    </location>
</feature>
<reference evidence="5 6" key="1">
    <citation type="submission" date="2019-09" db="EMBL/GenBank/DDBJ databases">
        <title>Taxonomy of Antarctic Massilia spp.: description of Massilia rubra sp. nov., Massilia aquatica sp. nov., Massilia mucilaginosa sp. nov., Massilia frigida sp. nov. isolated from streams, lakes and regoliths.</title>
        <authorList>
            <person name="Holochova P."/>
            <person name="Sedlacek I."/>
            <person name="Kralova S."/>
            <person name="Maslanova I."/>
            <person name="Busse H.-J."/>
            <person name="Stankova E."/>
            <person name="Vrbovska V."/>
            <person name="Kovarovic V."/>
            <person name="Bartak M."/>
            <person name="Svec P."/>
            <person name="Pantucek R."/>
        </authorList>
    </citation>
    <scope>NUCLEOTIDE SEQUENCE [LARGE SCALE GENOMIC DNA]</scope>
    <source>
        <strain evidence="5 6">CCM 8693</strain>
    </source>
</reference>
<sequence>MRPTITIAPKTAALASLALLAACVCSSPARARTPVAAAAAAPVRCLDTNAGGDVLITAARDFQPGVAPRLFLVLGKDRHALLKKVLDAGDDPNICHAGLSPLMVAVASADIEAVKLLLDAGARPDNPRDSNGSTPLHYALGSPPLEIAALLLDRGADARVLGDGGKTTLHSLVLQALPPAPQRALQSVLAARLLQQGVALDAVMAQGSSALLMAAGTGNLELTSLLLERGANPVLRNKRGEDALASARQRGHAAVIERLEQHLAGKTARVPARAAAAQK</sequence>
<dbReference type="Pfam" id="PF12796">
    <property type="entry name" value="Ank_2"/>
    <property type="match status" value="1"/>
</dbReference>
<gene>
    <name evidence="5" type="ORF">F1609_12130</name>
</gene>
<proteinExistence type="predicted"/>
<dbReference type="Proteomes" id="UP000819052">
    <property type="component" value="Unassembled WGS sequence"/>
</dbReference>
<name>A0ABX0M3R6_9BURK</name>
<feature type="repeat" description="ANK" evidence="3">
    <location>
        <begin position="131"/>
        <end position="163"/>
    </location>
</feature>
<evidence type="ECO:0000256" key="4">
    <source>
        <dbReference type="SAM" id="SignalP"/>
    </source>
</evidence>
<dbReference type="EMBL" id="VVIW01000005">
    <property type="protein sequence ID" value="NHZ40899.1"/>
    <property type="molecule type" value="Genomic_DNA"/>
</dbReference>
<evidence type="ECO:0000313" key="6">
    <source>
        <dbReference type="Proteomes" id="UP000819052"/>
    </source>
</evidence>
<keyword evidence="6" id="KW-1185">Reference proteome</keyword>
<accession>A0ABX0M3R6</accession>